<keyword evidence="1" id="KW-1133">Transmembrane helix</keyword>
<keyword evidence="1" id="KW-0472">Membrane</keyword>
<protein>
    <submittedName>
        <fullName evidence="2">Uncharacterized protein</fullName>
    </submittedName>
</protein>
<evidence type="ECO:0000256" key="1">
    <source>
        <dbReference type="SAM" id="Phobius"/>
    </source>
</evidence>
<dbReference type="Proteomes" id="UP000706163">
    <property type="component" value="Unassembled WGS sequence"/>
</dbReference>
<evidence type="ECO:0000313" key="3">
    <source>
        <dbReference type="Proteomes" id="UP000706163"/>
    </source>
</evidence>
<name>A0A921KVT2_9STAP</name>
<proteinExistence type="predicted"/>
<accession>A0A921KVT2</accession>
<reference evidence="2" key="2">
    <citation type="submission" date="2021-09" db="EMBL/GenBank/DDBJ databases">
        <authorList>
            <person name="Gilroy R."/>
        </authorList>
    </citation>
    <scope>NUCLEOTIDE SEQUENCE</scope>
    <source>
        <strain evidence="2">CHK149-3286</strain>
    </source>
</reference>
<keyword evidence="1" id="KW-0812">Transmembrane</keyword>
<comment type="caution">
    <text evidence="2">The sequence shown here is derived from an EMBL/GenBank/DDBJ whole genome shotgun (WGS) entry which is preliminary data.</text>
</comment>
<gene>
    <name evidence="2" type="ORF">K8V85_06560</name>
</gene>
<reference evidence="2" key="1">
    <citation type="journal article" date="2021" name="PeerJ">
        <title>Extensive microbial diversity within the chicken gut microbiome revealed by metagenomics and culture.</title>
        <authorList>
            <person name="Gilroy R."/>
            <person name="Ravi A."/>
            <person name="Getino M."/>
            <person name="Pursley I."/>
            <person name="Horton D.L."/>
            <person name="Alikhan N.F."/>
            <person name="Baker D."/>
            <person name="Gharbi K."/>
            <person name="Hall N."/>
            <person name="Watson M."/>
            <person name="Adriaenssens E.M."/>
            <person name="Foster-Nyarko E."/>
            <person name="Jarju S."/>
            <person name="Secka A."/>
            <person name="Antonio M."/>
            <person name="Oren A."/>
            <person name="Chaudhuri R.R."/>
            <person name="La Ragione R."/>
            <person name="Hildebrand F."/>
            <person name="Pallen M.J."/>
        </authorList>
    </citation>
    <scope>NUCLEOTIDE SEQUENCE</scope>
    <source>
        <strain evidence="2">CHK149-3286</strain>
    </source>
</reference>
<dbReference type="AlphaFoldDB" id="A0A921KVT2"/>
<sequence length="78" mass="8523">MNTIKIIMESVGTLALLHVFGVVYMGTIHQNVGMLNVIADVYSSHTLEIVAISLIVLILAYIGAHIESHNNNPSYSEK</sequence>
<feature type="transmembrane region" description="Helical" evidence="1">
    <location>
        <begin position="6"/>
        <end position="26"/>
    </location>
</feature>
<organism evidence="2 3">
    <name type="scientific">Staphylococcus kloosii</name>
    <dbReference type="NCBI Taxonomy" id="29384"/>
    <lineage>
        <taxon>Bacteria</taxon>
        <taxon>Bacillati</taxon>
        <taxon>Bacillota</taxon>
        <taxon>Bacilli</taxon>
        <taxon>Bacillales</taxon>
        <taxon>Staphylococcaceae</taxon>
        <taxon>Staphylococcus</taxon>
    </lineage>
</organism>
<feature type="transmembrane region" description="Helical" evidence="1">
    <location>
        <begin position="47"/>
        <end position="66"/>
    </location>
</feature>
<dbReference type="EMBL" id="DYVT01000071">
    <property type="protein sequence ID" value="HJF67956.1"/>
    <property type="molecule type" value="Genomic_DNA"/>
</dbReference>
<evidence type="ECO:0000313" key="2">
    <source>
        <dbReference type="EMBL" id="HJF67956.1"/>
    </source>
</evidence>
<dbReference type="RefSeq" id="WP_278675290.1">
    <property type="nucleotide sequence ID" value="NZ_DYVT01000071.1"/>
</dbReference>